<reference evidence="2 3" key="1">
    <citation type="submission" date="2020-10" db="EMBL/GenBank/DDBJ databases">
        <authorList>
            <person name="Castelo-Branco R."/>
            <person name="Eusebio N."/>
            <person name="Adriana R."/>
            <person name="Vieira A."/>
            <person name="Brugerolle De Fraissinette N."/>
            <person name="Rezende De Castro R."/>
            <person name="Schneider M.P."/>
            <person name="Vasconcelos V."/>
            <person name="Leao P.N."/>
        </authorList>
    </citation>
    <scope>NUCLEOTIDE SEQUENCE [LARGE SCALE GENOMIC DNA]</scope>
    <source>
        <strain evidence="2 3">LEGE 00031</strain>
    </source>
</reference>
<dbReference type="InterPro" id="IPR045864">
    <property type="entry name" value="aa-tRNA-synth_II/BPL/LPL"/>
</dbReference>
<protein>
    <submittedName>
        <fullName evidence="2">Lipoate--protein ligase family protein</fullName>
    </submittedName>
</protein>
<name>A0ABR9VVN9_9SYNC</name>
<feature type="domain" description="BPL/LPL catalytic" evidence="1">
    <location>
        <begin position="14"/>
        <end position="207"/>
    </location>
</feature>
<accession>A0ABR9VVN9</accession>
<keyword evidence="2" id="KW-0436">Ligase</keyword>
<dbReference type="SUPFAM" id="SSF55681">
    <property type="entry name" value="Class II aaRS and biotin synthetases"/>
    <property type="match status" value="1"/>
</dbReference>
<dbReference type="Pfam" id="PF03099">
    <property type="entry name" value="BPL_LplA_LipB"/>
    <property type="match status" value="1"/>
</dbReference>
<evidence type="ECO:0000313" key="3">
    <source>
        <dbReference type="Proteomes" id="UP000658720"/>
    </source>
</evidence>
<dbReference type="Gene3D" id="3.30.930.10">
    <property type="entry name" value="Bira Bifunctional Protein, Domain 2"/>
    <property type="match status" value="1"/>
</dbReference>
<evidence type="ECO:0000313" key="2">
    <source>
        <dbReference type="EMBL" id="MBE9254973.1"/>
    </source>
</evidence>
<dbReference type="PANTHER" id="PTHR43679:SF2">
    <property type="entry name" value="OCTANOYL-[GCVH]:PROTEIN N-OCTANOYLTRANSFERASE"/>
    <property type="match status" value="1"/>
</dbReference>
<organism evidence="2 3">
    <name type="scientific">Synechocystis salina LEGE 00031</name>
    <dbReference type="NCBI Taxonomy" id="1828736"/>
    <lineage>
        <taxon>Bacteria</taxon>
        <taxon>Bacillati</taxon>
        <taxon>Cyanobacteriota</taxon>
        <taxon>Cyanophyceae</taxon>
        <taxon>Synechococcales</taxon>
        <taxon>Merismopediaceae</taxon>
        <taxon>Synechocystis</taxon>
    </lineage>
</organism>
<dbReference type="PROSITE" id="PS51733">
    <property type="entry name" value="BPL_LPL_CATALYTIC"/>
    <property type="match status" value="1"/>
</dbReference>
<dbReference type="GO" id="GO:0016874">
    <property type="term" value="F:ligase activity"/>
    <property type="evidence" value="ECO:0007669"/>
    <property type="project" value="UniProtKB-KW"/>
</dbReference>
<sequence length="238" mass="26719">MALDQWLLEDYFPRTGRSVLRFYGWSRPTISLGYSQKSPPAHWRQLTWQGQPLGLVSRPSGGRAVLHQGGLTYAVVTGATGKKRREIYRHICQFLIQGWGQLGLPLTYGQGGRGYIHNASCFSTATVADLVSSTGDKLIGSAQRQTFSALLQHGEMILNGDRHLFELVFGQPAPWQKTMAELTGYPTLPQVLEVLTTSARQHFQAQVQWEPLTLQEWAMVKEKCRNAKADFGWTPYPL</sequence>
<comment type="caution">
    <text evidence="2">The sequence shown here is derived from an EMBL/GenBank/DDBJ whole genome shotgun (WGS) entry which is preliminary data.</text>
</comment>
<dbReference type="InterPro" id="IPR004143">
    <property type="entry name" value="BPL_LPL_catalytic"/>
</dbReference>
<gene>
    <name evidence="2" type="ORF">IQ217_14210</name>
</gene>
<dbReference type="PANTHER" id="PTHR43679">
    <property type="entry name" value="OCTANOYLTRANSFERASE LIPM-RELATED"/>
    <property type="match status" value="1"/>
</dbReference>
<keyword evidence="3" id="KW-1185">Reference proteome</keyword>
<dbReference type="Proteomes" id="UP000658720">
    <property type="component" value="Unassembled WGS sequence"/>
</dbReference>
<evidence type="ECO:0000259" key="1">
    <source>
        <dbReference type="PROSITE" id="PS51733"/>
    </source>
</evidence>
<dbReference type="EMBL" id="JADEVV010000044">
    <property type="protein sequence ID" value="MBE9254973.1"/>
    <property type="molecule type" value="Genomic_DNA"/>
</dbReference>
<dbReference type="InterPro" id="IPR050664">
    <property type="entry name" value="Octanoyltrans_LipM/LipL"/>
</dbReference>
<proteinExistence type="predicted"/>